<dbReference type="AlphaFoldDB" id="Q97FI5"/>
<evidence type="ECO:0000313" key="3">
    <source>
        <dbReference type="Proteomes" id="UP000000814"/>
    </source>
</evidence>
<dbReference type="STRING" id="272562.CA_C2752"/>
<feature type="transmembrane region" description="Helical" evidence="1">
    <location>
        <begin position="121"/>
        <end position="144"/>
    </location>
</feature>
<keyword evidence="1" id="KW-1133">Transmembrane helix</keyword>
<feature type="transmembrane region" description="Helical" evidence="1">
    <location>
        <begin position="15"/>
        <end position="38"/>
    </location>
</feature>
<keyword evidence="1" id="KW-0812">Transmembrane</keyword>
<dbReference type="HOGENOM" id="CLU_088550_1_0_9"/>
<dbReference type="KEGG" id="cac:CA_C2752"/>
<dbReference type="PATRIC" id="fig|272562.8.peg.2940"/>
<name>Q97FI5_CLOAB</name>
<proteinExistence type="predicted"/>
<evidence type="ECO:0000256" key="1">
    <source>
        <dbReference type="SAM" id="Phobius"/>
    </source>
</evidence>
<keyword evidence="3" id="KW-1185">Reference proteome</keyword>
<dbReference type="EMBL" id="AE001437">
    <property type="protein sequence ID" value="AAK80698.1"/>
    <property type="molecule type" value="Genomic_DNA"/>
</dbReference>
<feature type="transmembrane region" description="Helical" evidence="1">
    <location>
        <begin position="87"/>
        <end position="109"/>
    </location>
</feature>
<gene>
    <name evidence="2" type="ordered locus">CA_C2752</name>
</gene>
<dbReference type="Proteomes" id="UP000000814">
    <property type="component" value="Chromosome"/>
</dbReference>
<reference evidence="2 3" key="1">
    <citation type="journal article" date="2001" name="J. Bacteriol.">
        <title>Genome sequence and comparative analysis of the solvent-producing bacterium Clostridium acetobutylicum.</title>
        <authorList>
            <person name="Nolling J."/>
            <person name="Breton G."/>
            <person name="Omelchenko M.V."/>
            <person name="Makarova K.S."/>
            <person name="Zeng Q."/>
            <person name="Gibson R."/>
            <person name="Lee H.M."/>
            <person name="Dubois J."/>
            <person name="Qiu D."/>
            <person name="Hitti J."/>
            <person name="Wolf Y.I."/>
            <person name="Tatusov R.L."/>
            <person name="Sabathe F."/>
            <person name="Doucette-Stamm L."/>
            <person name="Soucaille P."/>
            <person name="Daly M.J."/>
            <person name="Bennett G.N."/>
            <person name="Koonin E.V."/>
            <person name="Smith D.R."/>
        </authorList>
    </citation>
    <scope>NUCLEOTIDE SEQUENCE [LARGE SCALE GENOMIC DNA]</scope>
    <source>
        <strain evidence="3">ATCC 824 / DSM 792 / JCM 1419 / LMG 5710 / VKM B-1787</strain>
    </source>
</reference>
<keyword evidence="1" id="KW-0472">Membrane</keyword>
<dbReference type="GO" id="GO:0022857">
    <property type="term" value="F:transmembrane transporter activity"/>
    <property type="evidence" value="ECO:0007669"/>
    <property type="project" value="InterPro"/>
</dbReference>
<dbReference type="InterPro" id="IPR024529">
    <property type="entry name" value="ECF_trnsprt_substrate-spec"/>
</dbReference>
<sequence>MIKKIYGSRLQTRQITMVGLLFAVTIVLGATGLGFLPIPPFKTTIMHIPVIIGGIVGGPIVGAITGLLFGIFSIIQAINTPLPTSFIFMNPVVSVLPRVLIGIVSYYVYKIIKKKSEKAGVVTGIIAGSFTNTLGVLAMIYLLYIDAYAKALHISYSTAVKSLLLLVANGVLSAAMALVISVPIILIVKKIRR</sequence>
<feature type="transmembrane region" description="Helical" evidence="1">
    <location>
        <begin position="164"/>
        <end position="188"/>
    </location>
</feature>
<dbReference type="PIR" id="G97238">
    <property type="entry name" value="G97238"/>
</dbReference>
<dbReference type="GeneID" id="44999240"/>
<dbReference type="Pfam" id="PF12822">
    <property type="entry name" value="ECF_trnsprt"/>
    <property type="match status" value="1"/>
</dbReference>
<dbReference type="OrthoDB" id="9813540at2"/>
<dbReference type="RefSeq" id="WP_010966039.1">
    <property type="nucleotide sequence ID" value="NC_003030.1"/>
</dbReference>
<dbReference type="Gene3D" id="1.10.1760.20">
    <property type="match status" value="1"/>
</dbReference>
<organism evidence="2 3">
    <name type="scientific">Clostridium acetobutylicum (strain ATCC 824 / DSM 792 / JCM 1419 / IAM 19013 / LMG 5710 / NBRC 13948 / NRRL B-527 / VKM B-1787 / 2291 / W)</name>
    <dbReference type="NCBI Taxonomy" id="272562"/>
    <lineage>
        <taxon>Bacteria</taxon>
        <taxon>Bacillati</taxon>
        <taxon>Bacillota</taxon>
        <taxon>Clostridia</taxon>
        <taxon>Eubacteriales</taxon>
        <taxon>Clostridiaceae</taxon>
        <taxon>Clostridium</taxon>
    </lineage>
</organism>
<accession>Q97FI5</accession>
<feature type="transmembrane region" description="Helical" evidence="1">
    <location>
        <begin position="50"/>
        <end position="75"/>
    </location>
</feature>
<protein>
    <submittedName>
        <fullName evidence="2">Uncharacterized membrane protein, YPAA B.subtilis ortholog</fullName>
    </submittedName>
</protein>
<dbReference type="eggNOG" id="COG4684">
    <property type="taxonomic scope" value="Bacteria"/>
</dbReference>
<evidence type="ECO:0000313" key="2">
    <source>
        <dbReference type="EMBL" id="AAK80698.1"/>
    </source>
</evidence>